<dbReference type="InterPro" id="IPR017853">
    <property type="entry name" value="GH"/>
</dbReference>
<name>A0ABQ2DHR4_9DEIO</name>
<dbReference type="PANTHER" id="PTHR43405">
    <property type="entry name" value="GLYCOSYL HYDROLASE DIGH"/>
    <property type="match status" value="1"/>
</dbReference>
<dbReference type="PANTHER" id="PTHR43405:SF1">
    <property type="entry name" value="GLYCOSYL HYDROLASE DIGH"/>
    <property type="match status" value="1"/>
</dbReference>
<protein>
    <recommendedName>
        <fullName evidence="2">Glycosyl hydrolase-like 10 domain-containing protein</fullName>
    </recommendedName>
</protein>
<keyword evidence="4" id="KW-1185">Reference proteome</keyword>
<keyword evidence="1" id="KW-0732">Signal</keyword>
<dbReference type="Proteomes" id="UP000632222">
    <property type="component" value="Unassembled WGS sequence"/>
</dbReference>
<dbReference type="Gene3D" id="2.60.40.10">
    <property type="entry name" value="Immunoglobulins"/>
    <property type="match status" value="1"/>
</dbReference>
<evidence type="ECO:0000313" key="3">
    <source>
        <dbReference type="EMBL" id="GGJ58534.1"/>
    </source>
</evidence>
<evidence type="ECO:0000259" key="2">
    <source>
        <dbReference type="Pfam" id="PF02638"/>
    </source>
</evidence>
<dbReference type="InterPro" id="IPR013783">
    <property type="entry name" value="Ig-like_fold"/>
</dbReference>
<sequence>MDPAQTLLELETLQEPTDKQQIRFVNEAVQEDFAHNTDNYLALFSGAFGNRVVIPRFAVGAQVDAEGTVGQMVNPSENGQVPLWEKTPLPLDIPAGGYVVLAFDTSYQKNNFKRFLATRLRPGGQVRLLAEGKEASVQEVAGNTVRPILHLQGKPVFSTTEEKVTLGGKVIPFDPQHPLTLQFEGANLPLEPDGSFVTEVSLKPGLNNPGFTLLRASGNVTRSQLIRQVVPAAPSFQPVVLWMEQYTSMGLRNTEDIRQFLVRAKHSGINGIAIDVKGYEGFVSYLKNDLTGRPHISTMQGPARQGSNPQLDLLGEMVRQGHLLGLNVYASINTFGEGSMRESALIGSYPRWEEQVYHWADGGQILPVRQSKAPGRVVLFVNPVDPDVRDMELRTIEEIVKNYPVDGLILDRTRFDGGFADFSPTSREAFERYLQPLGKHLTRWPDDVYRWTWDQNGNPVQQEGPLFLDWWTFRARVIGSFVQEARKVMDRYRTPDRELQLGQYVGGVYDNLYEFGINWASPDFQYDPRLQLVNARIYTPEYLQTGYLNSLDFVMLGTYQNDPFSVVQDLTIAAVVSQDKKPLLGGVGLQGASDPEVLRELLQVHRTYSSGMMLFEYSTANLDTIRAGLENQQYTTQMWVGVSTPTGKPLMVDAVDVPRANNQLVLYTARFGASTQTARYGVEVTIGPDGVVTEGKNLEQARNWNFNNPQDNNSLIPVRGLVLSAMDASGSKVKRQGLALALKPGDPVRVARLKLEGAKNGSTVEKEHVLLQGQMEVLGTGAASLSINGQPVLLRNGKFVQVVPLEVGSNTIRIHAEVDGQVTLERTLQVTRTED</sequence>
<dbReference type="SUPFAM" id="SSF51445">
    <property type="entry name" value="(Trans)glycosidases"/>
    <property type="match status" value="1"/>
</dbReference>
<reference evidence="4" key="1">
    <citation type="journal article" date="2019" name="Int. J. Syst. Evol. Microbiol.">
        <title>The Global Catalogue of Microorganisms (GCM) 10K type strain sequencing project: providing services to taxonomists for standard genome sequencing and annotation.</title>
        <authorList>
            <consortium name="The Broad Institute Genomics Platform"/>
            <consortium name="The Broad Institute Genome Sequencing Center for Infectious Disease"/>
            <person name="Wu L."/>
            <person name="Ma J."/>
        </authorList>
    </citation>
    <scope>NUCLEOTIDE SEQUENCE [LARGE SCALE GENOMIC DNA]</scope>
    <source>
        <strain evidence="4">JCM 14370</strain>
    </source>
</reference>
<dbReference type="EMBL" id="BMOD01000044">
    <property type="protein sequence ID" value="GGJ58534.1"/>
    <property type="molecule type" value="Genomic_DNA"/>
</dbReference>
<proteinExistence type="predicted"/>
<accession>A0ABQ2DHR4</accession>
<dbReference type="Pfam" id="PF02638">
    <property type="entry name" value="GHL10"/>
    <property type="match status" value="1"/>
</dbReference>
<gene>
    <name evidence="3" type="ORF">GCM10008938_50820</name>
</gene>
<evidence type="ECO:0000313" key="4">
    <source>
        <dbReference type="Proteomes" id="UP000632222"/>
    </source>
</evidence>
<feature type="domain" description="Glycosyl hydrolase-like 10" evidence="2">
    <location>
        <begin position="303"/>
        <end position="412"/>
    </location>
</feature>
<evidence type="ECO:0000256" key="1">
    <source>
        <dbReference type="ARBA" id="ARBA00022729"/>
    </source>
</evidence>
<comment type="caution">
    <text evidence="3">The sequence shown here is derived from an EMBL/GenBank/DDBJ whole genome shotgun (WGS) entry which is preliminary data.</text>
</comment>
<dbReference type="Gene3D" id="3.20.20.80">
    <property type="entry name" value="Glycosidases"/>
    <property type="match status" value="1"/>
</dbReference>
<organism evidence="3 4">
    <name type="scientific">Deinococcus roseus</name>
    <dbReference type="NCBI Taxonomy" id="392414"/>
    <lineage>
        <taxon>Bacteria</taxon>
        <taxon>Thermotogati</taxon>
        <taxon>Deinococcota</taxon>
        <taxon>Deinococci</taxon>
        <taxon>Deinococcales</taxon>
        <taxon>Deinococcaceae</taxon>
        <taxon>Deinococcus</taxon>
    </lineage>
</organism>
<dbReference type="InterPro" id="IPR052177">
    <property type="entry name" value="Divisome_Glycosyl_Hydrolase"/>
</dbReference>
<dbReference type="InterPro" id="IPR003790">
    <property type="entry name" value="GHL10"/>
</dbReference>